<evidence type="ECO:0000313" key="5">
    <source>
        <dbReference type="Proteomes" id="UP000261231"/>
    </source>
</evidence>
<evidence type="ECO:0000256" key="1">
    <source>
        <dbReference type="SAM" id="Phobius"/>
    </source>
</evidence>
<organism evidence="2 4">
    <name type="scientific">Coprococcus catus</name>
    <dbReference type="NCBI Taxonomy" id="116085"/>
    <lineage>
        <taxon>Bacteria</taxon>
        <taxon>Bacillati</taxon>
        <taxon>Bacillota</taxon>
        <taxon>Clostridia</taxon>
        <taxon>Lachnospirales</taxon>
        <taxon>Lachnospiraceae</taxon>
        <taxon>Coprococcus</taxon>
    </lineage>
</organism>
<gene>
    <name evidence="2" type="ORF">DW070_14165</name>
    <name evidence="3" type="ORF">DW747_05070</name>
</gene>
<keyword evidence="1" id="KW-1133">Transmembrane helix</keyword>
<keyword evidence="5" id="KW-1185">Reference proteome</keyword>
<feature type="transmembrane region" description="Helical" evidence="1">
    <location>
        <begin position="49"/>
        <end position="82"/>
    </location>
</feature>
<dbReference type="OrthoDB" id="308265at2"/>
<dbReference type="Proteomes" id="UP000260773">
    <property type="component" value="Unassembled WGS sequence"/>
</dbReference>
<dbReference type="InterPro" id="IPR008407">
    <property type="entry name" value="Brnchd-chn_aa_trnsp_AzlD"/>
</dbReference>
<dbReference type="Pfam" id="PF05437">
    <property type="entry name" value="AzlD"/>
    <property type="match status" value="1"/>
</dbReference>
<keyword evidence="1" id="KW-0812">Transmembrane</keyword>
<name>A0A3E2TI03_9FIRM</name>
<dbReference type="AlphaFoldDB" id="A0A3E2TI03"/>
<protein>
    <submittedName>
        <fullName evidence="2">Branched-chain amino acid transporter AzlD</fullName>
    </submittedName>
</protein>
<accession>A0A3E2TI03</accession>
<evidence type="ECO:0000313" key="3">
    <source>
        <dbReference type="EMBL" id="RGC49321.1"/>
    </source>
</evidence>
<dbReference type="EMBL" id="QVFD01000003">
    <property type="protein sequence ID" value="RGC49321.1"/>
    <property type="molecule type" value="Genomic_DNA"/>
</dbReference>
<sequence length="107" mass="11629">MNTGHSILLIAIASGITFLIRAFPFLVFKKRQMPAFLKEIADKLPPAIIAVLVIYCLKGPLTVLGTETIAAVIAIAGVVILHLWKRNTLLSVAAGTVLYMIFIRCLP</sequence>
<reference evidence="4 5" key="1">
    <citation type="submission" date="2018-08" db="EMBL/GenBank/DDBJ databases">
        <title>A genome reference for cultivated species of the human gut microbiota.</title>
        <authorList>
            <person name="Zou Y."/>
            <person name="Xue W."/>
            <person name="Luo G."/>
        </authorList>
    </citation>
    <scope>NUCLEOTIDE SEQUENCE [LARGE SCALE GENOMIC DNA]</scope>
    <source>
        <strain evidence="2 4">AF45-17</strain>
        <strain evidence="3 5">AM28-39</strain>
    </source>
</reference>
<feature type="transmembrane region" description="Helical" evidence="1">
    <location>
        <begin position="88"/>
        <end position="106"/>
    </location>
</feature>
<proteinExistence type="predicted"/>
<dbReference type="Proteomes" id="UP000261231">
    <property type="component" value="Unassembled WGS sequence"/>
</dbReference>
<evidence type="ECO:0000313" key="2">
    <source>
        <dbReference type="EMBL" id="RGB75351.1"/>
    </source>
</evidence>
<evidence type="ECO:0000313" key="4">
    <source>
        <dbReference type="Proteomes" id="UP000260773"/>
    </source>
</evidence>
<dbReference type="EMBL" id="QVEP01000047">
    <property type="protein sequence ID" value="RGB75351.1"/>
    <property type="molecule type" value="Genomic_DNA"/>
</dbReference>
<keyword evidence="1" id="KW-0472">Membrane</keyword>
<comment type="caution">
    <text evidence="2">The sequence shown here is derived from an EMBL/GenBank/DDBJ whole genome shotgun (WGS) entry which is preliminary data.</text>
</comment>
<feature type="transmembrane region" description="Helical" evidence="1">
    <location>
        <begin position="6"/>
        <end position="28"/>
    </location>
</feature>
<dbReference type="RefSeq" id="WP_015513241.1">
    <property type="nucleotide sequence ID" value="NZ_JAJCNA010000015.1"/>
</dbReference>
<dbReference type="PIRSF" id="PIRSF003203">
    <property type="entry name" value="AzlD"/>
    <property type="match status" value="1"/>
</dbReference>